<dbReference type="SUPFAM" id="SSF53098">
    <property type="entry name" value="Ribonuclease H-like"/>
    <property type="match status" value="1"/>
</dbReference>
<evidence type="ECO:0000313" key="3">
    <source>
        <dbReference type="Proteomes" id="UP000663879"/>
    </source>
</evidence>
<proteinExistence type="predicted"/>
<dbReference type="PANTHER" id="PTHR37984">
    <property type="entry name" value="PROTEIN CBG26694"/>
    <property type="match status" value="1"/>
</dbReference>
<dbReference type="GO" id="GO:0003676">
    <property type="term" value="F:nucleic acid binding"/>
    <property type="evidence" value="ECO:0007669"/>
    <property type="project" value="InterPro"/>
</dbReference>
<accession>A0A814EGB0</accession>
<dbReference type="Gene3D" id="1.10.340.70">
    <property type="match status" value="1"/>
</dbReference>
<name>A0A814EGB0_9BILA</name>
<dbReference type="InterPro" id="IPR012337">
    <property type="entry name" value="RNaseH-like_sf"/>
</dbReference>
<dbReference type="OrthoDB" id="413122at2759"/>
<dbReference type="InterPro" id="IPR050951">
    <property type="entry name" value="Retrovirus_Pol_polyprotein"/>
</dbReference>
<dbReference type="Pfam" id="PF17921">
    <property type="entry name" value="Integrase_H2C2"/>
    <property type="match status" value="1"/>
</dbReference>
<dbReference type="Proteomes" id="UP000663879">
    <property type="component" value="Unassembled WGS sequence"/>
</dbReference>
<dbReference type="InterPro" id="IPR001584">
    <property type="entry name" value="Integrase_cat-core"/>
</dbReference>
<dbReference type="InterPro" id="IPR041588">
    <property type="entry name" value="Integrase_H2C2"/>
</dbReference>
<keyword evidence="3" id="KW-1185">Reference proteome</keyword>
<reference evidence="2" key="1">
    <citation type="submission" date="2021-02" db="EMBL/GenBank/DDBJ databases">
        <authorList>
            <person name="Nowell W R."/>
        </authorList>
    </citation>
    <scope>NUCLEOTIDE SEQUENCE</scope>
    <source>
        <strain evidence="2">Ploen Becks lab</strain>
    </source>
</reference>
<dbReference type="InterPro" id="IPR036397">
    <property type="entry name" value="RNaseH_sf"/>
</dbReference>
<dbReference type="PROSITE" id="PS50994">
    <property type="entry name" value="INTEGRASE"/>
    <property type="match status" value="1"/>
</dbReference>
<comment type="caution">
    <text evidence="2">The sequence shown here is derived from an EMBL/GenBank/DDBJ whole genome shotgun (WGS) entry which is preliminary data.</text>
</comment>
<gene>
    <name evidence="2" type="ORF">OXX778_LOCUS14668</name>
</gene>
<evidence type="ECO:0000313" key="2">
    <source>
        <dbReference type="EMBL" id="CAF0965976.1"/>
    </source>
</evidence>
<dbReference type="AlphaFoldDB" id="A0A814EGB0"/>
<dbReference type="Gene3D" id="3.30.420.10">
    <property type="entry name" value="Ribonuclease H-like superfamily/Ribonuclease H"/>
    <property type="match status" value="1"/>
</dbReference>
<dbReference type="GO" id="GO:0015074">
    <property type="term" value="P:DNA integration"/>
    <property type="evidence" value="ECO:0007669"/>
    <property type="project" value="InterPro"/>
</dbReference>
<dbReference type="EMBL" id="CAJNOC010003062">
    <property type="protein sequence ID" value="CAF0965976.1"/>
    <property type="molecule type" value="Genomic_DNA"/>
</dbReference>
<dbReference type="PANTHER" id="PTHR37984:SF5">
    <property type="entry name" value="PROTEIN NYNRIN-LIKE"/>
    <property type="match status" value="1"/>
</dbReference>
<sequence>MLRPVIKFIVDQVDKEEEPKSRDAYNNVLLKELIITKKVRTGISKKFANKSQNIANSYESDGKKIFIVKNNIQFIYQDIDERKEIINKPLAFGHFQSESTFNRIKDDYYWHVMVDDIKQSIKECTTCQKNNKTITKYHHAQVSQLSNLVKRVANDLILGLDEREEGYIGILVIIEFLSNFPYAKKIKRKSAKEKADILIEYISLFGPFSELLSDQGKEFLNNIMSELKNRLGFVHIVTSAYNPRTNG</sequence>
<organism evidence="2 3">
    <name type="scientific">Brachionus calyciflorus</name>
    <dbReference type="NCBI Taxonomy" id="104777"/>
    <lineage>
        <taxon>Eukaryota</taxon>
        <taxon>Metazoa</taxon>
        <taxon>Spiralia</taxon>
        <taxon>Gnathifera</taxon>
        <taxon>Rotifera</taxon>
        <taxon>Eurotatoria</taxon>
        <taxon>Monogononta</taxon>
        <taxon>Pseudotrocha</taxon>
        <taxon>Ploima</taxon>
        <taxon>Brachionidae</taxon>
        <taxon>Brachionus</taxon>
    </lineage>
</organism>
<feature type="domain" description="Integrase catalytic" evidence="1">
    <location>
        <begin position="142"/>
        <end position="247"/>
    </location>
</feature>
<evidence type="ECO:0000259" key="1">
    <source>
        <dbReference type="PROSITE" id="PS50994"/>
    </source>
</evidence>
<protein>
    <recommendedName>
        <fullName evidence="1">Integrase catalytic domain-containing protein</fullName>
    </recommendedName>
</protein>